<feature type="signal peptide" evidence="1">
    <location>
        <begin position="1"/>
        <end position="22"/>
    </location>
</feature>
<dbReference type="Proteomes" id="UP001500392">
    <property type="component" value="Unassembled WGS sequence"/>
</dbReference>
<proteinExistence type="predicted"/>
<accession>A0ABP7X9A8</accession>
<keyword evidence="3" id="KW-1185">Reference proteome</keyword>
<organism evidence="2 3">
    <name type="scientific">Zhongshania borealis</name>
    <dbReference type="NCBI Taxonomy" id="889488"/>
    <lineage>
        <taxon>Bacteria</taxon>
        <taxon>Pseudomonadati</taxon>
        <taxon>Pseudomonadota</taxon>
        <taxon>Gammaproteobacteria</taxon>
        <taxon>Cellvibrionales</taxon>
        <taxon>Spongiibacteraceae</taxon>
        <taxon>Zhongshania</taxon>
    </lineage>
</organism>
<evidence type="ECO:0000313" key="3">
    <source>
        <dbReference type="Proteomes" id="UP001500392"/>
    </source>
</evidence>
<keyword evidence="1" id="KW-0732">Signal</keyword>
<reference evidence="3" key="1">
    <citation type="journal article" date="2019" name="Int. J. Syst. Evol. Microbiol.">
        <title>The Global Catalogue of Microorganisms (GCM) 10K type strain sequencing project: providing services to taxonomists for standard genome sequencing and annotation.</title>
        <authorList>
            <consortium name="The Broad Institute Genomics Platform"/>
            <consortium name="The Broad Institute Genome Sequencing Center for Infectious Disease"/>
            <person name="Wu L."/>
            <person name="Ma J."/>
        </authorList>
    </citation>
    <scope>NUCLEOTIDE SEQUENCE [LARGE SCALE GENOMIC DNA]</scope>
    <source>
        <strain evidence="3">JCM 17304</strain>
    </source>
</reference>
<sequence>MTVRKLVSVGVALVAMSLAAEAKVSGGWELEAISKSTGYSVHGQEGSKNQFGLLKHSNTCAADELYISWVSDSDNIWPLAGKQISLAADFDGVALDIPVEVVSIRPMQGDRYQVIFGRSFANSELLSLMANAASVNLVMASTDVAQFFSVTGDRFSMQGFAQARLDAQSRCQSQSS</sequence>
<evidence type="ECO:0000313" key="2">
    <source>
        <dbReference type="EMBL" id="GAA4106112.1"/>
    </source>
</evidence>
<dbReference type="EMBL" id="BAABDM010000012">
    <property type="protein sequence ID" value="GAA4106112.1"/>
    <property type="molecule type" value="Genomic_DNA"/>
</dbReference>
<dbReference type="RefSeq" id="WP_344938806.1">
    <property type="nucleotide sequence ID" value="NZ_BAABDM010000012.1"/>
</dbReference>
<comment type="caution">
    <text evidence="2">The sequence shown here is derived from an EMBL/GenBank/DDBJ whole genome shotgun (WGS) entry which is preliminary data.</text>
</comment>
<gene>
    <name evidence="2" type="ORF">GCM10022414_36410</name>
</gene>
<evidence type="ECO:0000256" key="1">
    <source>
        <dbReference type="SAM" id="SignalP"/>
    </source>
</evidence>
<feature type="chain" id="PRO_5046024147" evidence="1">
    <location>
        <begin position="23"/>
        <end position="176"/>
    </location>
</feature>
<protein>
    <submittedName>
        <fullName evidence="2">Uncharacterized protein</fullName>
    </submittedName>
</protein>
<name>A0ABP7X9A8_9GAMM</name>